<gene>
    <name evidence="2" type="ORF">NPIL_411041</name>
</gene>
<evidence type="ECO:0000313" key="3">
    <source>
        <dbReference type="Proteomes" id="UP000887013"/>
    </source>
</evidence>
<proteinExistence type="predicted"/>
<name>A0A8X6IKA6_NEPPI</name>
<accession>A0A8X6IKA6</accession>
<evidence type="ECO:0000256" key="1">
    <source>
        <dbReference type="SAM" id="MobiDB-lite"/>
    </source>
</evidence>
<keyword evidence="3" id="KW-1185">Reference proteome</keyword>
<reference evidence="2" key="1">
    <citation type="submission" date="2020-08" db="EMBL/GenBank/DDBJ databases">
        <title>Multicomponent nature underlies the extraordinary mechanical properties of spider dragline silk.</title>
        <authorList>
            <person name="Kono N."/>
            <person name="Nakamura H."/>
            <person name="Mori M."/>
            <person name="Yoshida Y."/>
            <person name="Ohtoshi R."/>
            <person name="Malay A.D."/>
            <person name="Moran D.A.P."/>
            <person name="Tomita M."/>
            <person name="Numata K."/>
            <person name="Arakawa K."/>
        </authorList>
    </citation>
    <scope>NUCLEOTIDE SEQUENCE</scope>
</reference>
<sequence length="122" mass="13589">MGAWAGPDSGIGSVQALDLKSSTILQTELMQTWQNGIISTSKVIPQNYRIVKEWSRGRGGAKKPVNKLSKWLLYSVLTRARCQHISHLLHVPSELERLHKEKDKTEARGEARKLSLGTGRTA</sequence>
<comment type="caution">
    <text evidence="2">The sequence shown here is derived from an EMBL/GenBank/DDBJ whole genome shotgun (WGS) entry which is preliminary data.</text>
</comment>
<protein>
    <submittedName>
        <fullName evidence="2">Uncharacterized protein</fullName>
    </submittedName>
</protein>
<feature type="region of interest" description="Disordered" evidence="1">
    <location>
        <begin position="99"/>
        <end position="122"/>
    </location>
</feature>
<feature type="compositionally biased region" description="Basic and acidic residues" evidence="1">
    <location>
        <begin position="99"/>
        <end position="113"/>
    </location>
</feature>
<dbReference type="EMBL" id="BMAW01045360">
    <property type="protein sequence ID" value="GFS49360.1"/>
    <property type="molecule type" value="Genomic_DNA"/>
</dbReference>
<organism evidence="2 3">
    <name type="scientific">Nephila pilipes</name>
    <name type="common">Giant wood spider</name>
    <name type="synonym">Nephila maculata</name>
    <dbReference type="NCBI Taxonomy" id="299642"/>
    <lineage>
        <taxon>Eukaryota</taxon>
        <taxon>Metazoa</taxon>
        <taxon>Ecdysozoa</taxon>
        <taxon>Arthropoda</taxon>
        <taxon>Chelicerata</taxon>
        <taxon>Arachnida</taxon>
        <taxon>Araneae</taxon>
        <taxon>Araneomorphae</taxon>
        <taxon>Entelegynae</taxon>
        <taxon>Araneoidea</taxon>
        <taxon>Nephilidae</taxon>
        <taxon>Nephila</taxon>
    </lineage>
</organism>
<dbReference type="AlphaFoldDB" id="A0A8X6IKA6"/>
<dbReference type="Proteomes" id="UP000887013">
    <property type="component" value="Unassembled WGS sequence"/>
</dbReference>
<evidence type="ECO:0000313" key="2">
    <source>
        <dbReference type="EMBL" id="GFS49360.1"/>
    </source>
</evidence>